<dbReference type="eggNOG" id="ENOG503146D">
    <property type="taxonomic scope" value="Bacteria"/>
</dbReference>
<evidence type="ECO:0000313" key="3">
    <source>
        <dbReference type="Proteomes" id="UP000003081"/>
    </source>
</evidence>
<name>C4IH11_CLOBU</name>
<dbReference type="EMBL" id="ACOM01000005">
    <property type="protein sequence ID" value="EEP53863.1"/>
    <property type="molecule type" value="Genomic_DNA"/>
</dbReference>
<dbReference type="CDD" id="cd00093">
    <property type="entry name" value="HTH_XRE"/>
    <property type="match status" value="1"/>
</dbReference>
<evidence type="ECO:0000313" key="2">
    <source>
        <dbReference type="EMBL" id="EEP53863.1"/>
    </source>
</evidence>
<dbReference type="GO" id="GO:0003677">
    <property type="term" value="F:DNA binding"/>
    <property type="evidence" value="ECO:0007669"/>
    <property type="project" value="InterPro"/>
</dbReference>
<keyword evidence="3" id="KW-1185">Reference proteome</keyword>
<comment type="caution">
    <text evidence="2">The sequence shown here is derived from an EMBL/GenBank/DDBJ whole genome shotgun (WGS) entry which is preliminary data.</text>
</comment>
<dbReference type="AlphaFoldDB" id="C4IH11"/>
<feature type="domain" description="HTH cro/C1-type" evidence="1">
    <location>
        <begin position="34"/>
        <end position="69"/>
    </location>
</feature>
<dbReference type="Pfam" id="PF01381">
    <property type="entry name" value="HTH_3"/>
    <property type="match status" value="1"/>
</dbReference>
<accession>C4IH11</accession>
<dbReference type="InterPro" id="IPR010982">
    <property type="entry name" value="Lambda_DNA-bd_dom_sf"/>
</dbReference>
<dbReference type="Gene3D" id="1.10.260.40">
    <property type="entry name" value="lambda repressor-like DNA-binding domains"/>
    <property type="match status" value="1"/>
</dbReference>
<dbReference type="SUPFAM" id="SSF47413">
    <property type="entry name" value="lambda repressor-like DNA-binding domains"/>
    <property type="match status" value="1"/>
</dbReference>
<organism evidence="2 3">
    <name type="scientific">Clostridium butyricum E4 str. BoNT E BL5262</name>
    <dbReference type="NCBI Taxonomy" id="632245"/>
    <lineage>
        <taxon>Bacteria</taxon>
        <taxon>Bacillati</taxon>
        <taxon>Bacillota</taxon>
        <taxon>Clostridia</taxon>
        <taxon>Eubacteriales</taxon>
        <taxon>Clostridiaceae</taxon>
        <taxon>Clostridium</taxon>
    </lineage>
</organism>
<evidence type="ECO:0000259" key="1">
    <source>
        <dbReference type="PROSITE" id="PS50943"/>
    </source>
</evidence>
<dbReference type="HOGENOM" id="CLU_2768442_0_0_9"/>
<protein>
    <submittedName>
        <fullName evidence="2">RNA polymerase sigma-G factor</fullName>
    </submittedName>
</protein>
<dbReference type="InterPro" id="IPR001387">
    <property type="entry name" value="Cro/C1-type_HTH"/>
</dbReference>
<dbReference type="PROSITE" id="PS50943">
    <property type="entry name" value="HTH_CROC1"/>
    <property type="match status" value="1"/>
</dbReference>
<reference evidence="2 3" key="1">
    <citation type="submission" date="2009-08" db="EMBL/GenBank/DDBJ databases">
        <authorList>
            <person name="Shrivastava S."/>
            <person name="Brinkac L.B."/>
            <person name="Brown J.L."/>
            <person name="Bruce D.B."/>
            <person name="Detter C."/>
            <person name="Green L.D."/>
            <person name="Munk C.A."/>
            <person name="Rogers Y.C."/>
            <person name="Tapia R."/>
            <person name="Sims D.R."/>
            <person name="Smith L.A."/>
            <person name="Smith T.J."/>
            <person name="Sutton G."/>
            <person name="Brettin T."/>
        </authorList>
    </citation>
    <scope>NUCLEOTIDE SEQUENCE [LARGE SCALE GENOMIC DNA]</scope>
    <source>
        <strain evidence="3">E4 str. BoNT E BL5262</strain>
    </source>
</reference>
<dbReference type="Proteomes" id="UP000003081">
    <property type="component" value="Unassembled WGS sequence"/>
</dbReference>
<dbReference type="RefSeq" id="WP_003414898.1">
    <property type="nucleotide sequence ID" value="NZ_ACOM01000005.1"/>
</dbReference>
<proteinExistence type="predicted"/>
<sequence>MTKSVILNELDVCIANKENDIKYANKLNRNSDRVRYLRVVKGYKQNEVAEMIGISARQVQRIEKKLKNI</sequence>
<gene>
    <name evidence="2" type="ORF">CLP_2705</name>
</gene>